<comment type="caution">
    <text evidence="2">The sequence shown here is derived from an EMBL/GenBank/DDBJ whole genome shotgun (WGS) entry which is preliminary data.</text>
</comment>
<proteinExistence type="predicted"/>
<evidence type="ECO:0000259" key="1">
    <source>
        <dbReference type="Pfam" id="PF13966"/>
    </source>
</evidence>
<dbReference type="InterPro" id="IPR026960">
    <property type="entry name" value="RVT-Znf"/>
</dbReference>
<sequence length="133" mass="15433">MPATDGLFSVSTAYEATQKKETKVNWYSFLWKSMLHPSVQGIGWKVLRGVMHTDDKLKAGKFILATICCMCKQYEEIQEHILFDCSFAQKHWEYLKQSFYIQGTIHSRNDVLNACKKRIPLTRDISLQQPSRA</sequence>
<dbReference type="OrthoDB" id="1937542at2759"/>
<evidence type="ECO:0000313" key="3">
    <source>
        <dbReference type="Proteomes" id="UP000631114"/>
    </source>
</evidence>
<keyword evidence="3" id="KW-1185">Reference proteome</keyword>
<feature type="domain" description="Reverse transcriptase zinc-binding" evidence="1">
    <location>
        <begin position="8"/>
        <end position="92"/>
    </location>
</feature>
<accession>A0A835M9Q5</accession>
<dbReference type="Proteomes" id="UP000631114">
    <property type="component" value="Unassembled WGS sequence"/>
</dbReference>
<dbReference type="EMBL" id="JADFTS010000003">
    <property type="protein sequence ID" value="KAF9615866.1"/>
    <property type="molecule type" value="Genomic_DNA"/>
</dbReference>
<gene>
    <name evidence="2" type="ORF">IFM89_026769</name>
</gene>
<reference evidence="2 3" key="1">
    <citation type="submission" date="2020-10" db="EMBL/GenBank/DDBJ databases">
        <title>The Coptis chinensis genome and diversification of protoberbering-type alkaloids.</title>
        <authorList>
            <person name="Wang B."/>
            <person name="Shu S."/>
            <person name="Song C."/>
            <person name="Liu Y."/>
        </authorList>
    </citation>
    <scope>NUCLEOTIDE SEQUENCE [LARGE SCALE GENOMIC DNA]</scope>
    <source>
        <strain evidence="2">HL-2020</strain>
        <tissue evidence="2">Leaf</tissue>
    </source>
</reference>
<dbReference type="AlphaFoldDB" id="A0A835M9Q5"/>
<protein>
    <recommendedName>
        <fullName evidence="1">Reverse transcriptase zinc-binding domain-containing protein</fullName>
    </recommendedName>
</protein>
<evidence type="ECO:0000313" key="2">
    <source>
        <dbReference type="EMBL" id="KAF9615866.1"/>
    </source>
</evidence>
<name>A0A835M9Q5_9MAGN</name>
<dbReference type="Pfam" id="PF13966">
    <property type="entry name" value="zf-RVT"/>
    <property type="match status" value="1"/>
</dbReference>
<organism evidence="2 3">
    <name type="scientific">Coptis chinensis</name>
    <dbReference type="NCBI Taxonomy" id="261450"/>
    <lineage>
        <taxon>Eukaryota</taxon>
        <taxon>Viridiplantae</taxon>
        <taxon>Streptophyta</taxon>
        <taxon>Embryophyta</taxon>
        <taxon>Tracheophyta</taxon>
        <taxon>Spermatophyta</taxon>
        <taxon>Magnoliopsida</taxon>
        <taxon>Ranunculales</taxon>
        <taxon>Ranunculaceae</taxon>
        <taxon>Coptidoideae</taxon>
        <taxon>Coptis</taxon>
    </lineage>
</organism>